<dbReference type="Proteomes" id="UP001175226">
    <property type="component" value="Unassembled WGS sequence"/>
</dbReference>
<dbReference type="EMBL" id="JAUEPT010000096">
    <property type="protein sequence ID" value="KAK0432311.1"/>
    <property type="molecule type" value="Genomic_DNA"/>
</dbReference>
<organism evidence="2 3">
    <name type="scientific">Armillaria borealis</name>
    <dbReference type="NCBI Taxonomy" id="47425"/>
    <lineage>
        <taxon>Eukaryota</taxon>
        <taxon>Fungi</taxon>
        <taxon>Dikarya</taxon>
        <taxon>Basidiomycota</taxon>
        <taxon>Agaricomycotina</taxon>
        <taxon>Agaricomycetes</taxon>
        <taxon>Agaricomycetidae</taxon>
        <taxon>Agaricales</taxon>
        <taxon>Marasmiineae</taxon>
        <taxon>Physalacriaceae</taxon>
        <taxon>Armillaria</taxon>
    </lineage>
</organism>
<feature type="signal peptide" evidence="1">
    <location>
        <begin position="1"/>
        <end position="18"/>
    </location>
</feature>
<accession>A0AA39IZ05</accession>
<sequence length="108" mass="11983">MIALALLGILLFVTASVAWRRRCHEIPAVDVLFQVDEALTTGIHPLQCLLGDLFSFSFNQGPFLSLGVCYFSLCGSFNHLSSLGVCYGYRCTSPPNSYYNKRLITIKT</sequence>
<protein>
    <recommendedName>
        <fullName evidence="4">Secreted protein</fullName>
    </recommendedName>
</protein>
<name>A0AA39IZ05_9AGAR</name>
<gene>
    <name evidence="2" type="ORF">EV421DRAFT_1911028</name>
</gene>
<evidence type="ECO:0008006" key="4">
    <source>
        <dbReference type="Google" id="ProtNLM"/>
    </source>
</evidence>
<evidence type="ECO:0000313" key="3">
    <source>
        <dbReference type="Proteomes" id="UP001175226"/>
    </source>
</evidence>
<evidence type="ECO:0000313" key="2">
    <source>
        <dbReference type="EMBL" id="KAK0432311.1"/>
    </source>
</evidence>
<evidence type="ECO:0000256" key="1">
    <source>
        <dbReference type="SAM" id="SignalP"/>
    </source>
</evidence>
<dbReference type="AlphaFoldDB" id="A0AA39IZ05"/>
<keyword evidence="3" id="KW-1185">Reference proteome</keyword>
<reference evidence="2" key="1">
    <citation type="submission" date="2023-06" db="EMBL/GenBank/DDBJ databases">
        <authorList>
            <consortium name="Lawrence Berkeley National Laboratory"/>
            <person name="Ahrendt S."/>
            <person name="Sahu N."/>
            <person name="Indic B."/>
            <person name="Wong-Bajracharya J."/>
            <person name="Merenyi Z."/>
            <person name="Ke H.-M."/>
            <person name="Monk M."/>
            <person name="Kocsube S."/>
            <person name="Drula E."/>
            <person name="Lipzen A."/>
            <person name="Balint B."/>
            <person name="Henrissat B."/>
            <person name="Andreopoulos B."/>
            <person name="Martin F.M."/>
            <person name="Harder C.B."/>
            <person name="Rigling D."/>
            <person name="Ford K.L."/>
            <person name="Foster G.D."/>
            <person name="Pangilinan J."/>
            <person name="Papanicolaou A."/>
            <person name="Barry K."/>
            <person name="LaButti K."/>
            <person name="Viragh M."/>
            <person name="Koriabine M."/>
            <person name="Yan M."/>
            <person name="Riley R."/>
            <person name="Champramary S."/>
            <person name="Plett K.L."/>
            <person name="Tsai I.J."/>
            <person name="Slot J."/>
            <person name="Sipos G."/>
            <person name="Plett J."/>
            <person name="Nagy L.G."/>
            <person name="Grigoriev I.V."/>
        </authorList>
    </citation>
    <scope>NUCLEOTIDE SEQUENCE</scope>
    <source>
        <strain evidence="2">FPL87.14</strain>
    </source>
</reference>
<keyword evidence="1" id="KW-0732">Signal</keyword>
<feature type="chain" id="PRO_5041331231" description="Secreted protein" evidence="1">
    <location>
        <begin position="19"/>
        <end position="108"/>
    </location>
</feature>
<comment type="caution">
    <text evidence="2">The sequence shown here is derived from an EMBL/GenBank/DDBJ whole genome shotgun (WGS) entry which is preliminary data.</text>
</comment>
<proteinExistence type="predicted"/>